<feature type="region of interest" description="Disordered" evidence="1">
    <location>
        <begin position="111"/>
        <end position="206"/>
    </location>
</feature>
<protein>
    <submittedName>
        <fullName evidence="2">Uncharacterized protein</fullName>
    </submittedName>
</protein>
<comment type="caution">
    <text evidence="2">The sequence shown here is derived from an EMBL/GenBank/DDBJ whole genome shotgun (WGS) entry which is preliminary data.</text>
</comment>
<name>A0A9P5Q2X2_9AGAR</name>
<dbReference type="EMBL" id="JADNRY010000023">
    <property type="protein sequence ID" value="KAF9072610.1"/>
    <property type="molecule type" value="Genomic_DNA"/>
</dbReference>
<evidence type="ECO:0000256" key="1">
    <source>
        <dbReference type="SAM" id="MobiDB-lite"/>
    </source>
</evidence>
<dbReference type="AlphaFoldDB" id="A0A9P5Q2X2"/>
<gene>
    <name evidence="2" type="ORF">BDP27DRAFT_1417956</name>
</gene>
<proteinExistence type="predicted"/>
<keyword evidence="3" id="KW-1185">Reference proteome</keyword>
<dbReference type="Proteomes" id="UP000772434">
    <property type="component" value="Unassembled WGS sequence"/>
</dbReference>
<evidence type="ECO:0000313" key="3">
    <source>
        <dbReference type="Proteomes" id="UP000772434"/>
    </source>
</evidence>
<feature type="compositionally biased region" description="Low complexity" evidence="1">
    <location>
        <begin position="111"/>
        <end position="141"/>
    </location>
</feature>
<reference evidence="2" key="1">
    <citation type="submission" date="2020-11" db="EMBL/GenBank/DDBJ databases">
        <authorList>
            <consortium name="DOE Joint Genome Institute"/>
            <person name="Ahrendt S."/>
            <person name="Riley R."/>
            <person name="Andreopoulos W."/>
            <person name="Labutti K."/>
            <person name="Pangilinan J."/>
            <person name="Ruiz-Duenas F.J."/>
            <person name="Barrasa J.M."/>
            <person name="Sanchez-Garcia M."/>
            <person name="Camarero S."/>
            <person name="Miyauchi S."/>
            <person name="Serrano A."/>
            <person name="Linde D."/>
            <person name="Babiker R."/>
            <person name="Drula E."/>
            <person name="Ayuso-Fernandez I."/>
            <person name="Pacheco R."/>
            <person name="Padilla G."/>
            <person name="Ferreira P."/>
            <person name="Barriuso J."/>
            <person name="Kellner H."/>
            <person name="Castanera R."/>
            <person name="Alfaro M."/>
            <person name="Ramirez L."/>
            <person name="Pisabarro A.G."/>
            <person name="Kuo A."/>
            <person name="Tritt A."/>
            <person name="Lipzen A."/>
            <person name="He G."/>
            <person name="Yan M."/>
            <person name="Ng V."/>
            <person name="Cullen D."/>
            <person name="Martin F."/>
            <person name="Rosso M.-N."/>
            <person name="Henrissat B."/>
            <person name="Hibbett D."/>
            <person name="Martinez A.T."/>
            <person name="Grigoriev I.V."/>
        </authorList>
    </citation>
    <scope>NUCLEOTIDE SEQUENCE</scope>
    <source>
        <strain evidence="2">AH 40177</strain>
    </source>
</reference>
<organism evidence="2 3">
    <name type="scientific">Rhodocollybia butyracea</name>
    <dbReference type="NCBI Taxonomy" id="206335"/>
    <lineage>
        <taxon>Eukaryota</taxon>
        <taxon>Fungi</taxon>
        <taxon>Dikarya</taxon>
        <taxon>Basidiomycota</taxon>
        <taxon>Agaricomycotina</taxon>
        <taxon>Agaricomycetes</taxon>
        <taxon>Agaricomycetidae</taxon>
        <taxon>Agaricales</taxon>
        <taxon>Marasmiineae</taxon>
        <taxon>Omphalotaceae</taxon>
        <taxon>Rhodocollybia</taxon>
    </lineage>
</organism>
<sequence length="206" mass="22042">MTLMALANAEDVISLYRTHALSLRASAKERAAQIEQARADHLAIHENEKARLQRISQKSADATTRNNDRLKRLAVLYSKGTTISKTEILQATNPAPSALASTSASVTAPSALASTSTSEPTPVSAATSDSTSSVVEVSSTSNKKHDTTETIDAPANKRLRHAPAATPTKVGEMQQTNRRSTRAKTSVDMKGKGKDKQKNTDNMNVD</sequence>
<accession>A0A9P5Q2X2</accession>
<feature type="compositionally biased region" description="Basic and acidic residues" evidence="1">
    <location>
        <begin position="185"/>
        <end position="199"/>
    </location>
</feature>
<evidence type="ECO:0000313" key="2">
    <source>
        <dbReference type="EMBL" id="KAF9072610.1"/>
    </source>
</evidence>